<dbReference type="Pfam" id="PF07804">
    <property type="entry name" value="HipA_C"/>
    <property type="match status" value="1"/>
</dbReference>
<comment type="caution">
    <text evidence="6">The sequence shown here is derived from an EMBL/GenBank/DDBJ whole genome shotgun (WGS) entry which is preliminary data.</text>
</comment>
<dbReference type="GO" id="GO:0005829">
    <property type="term" value="C:cytosol"/>
    <property type="evidence" value="ECO:0007669"/>
    <property type="project" value="TreeGrafter"/>
</dbReference>
<accession>A0A366IFE2</accession>
<dbReference type="EMBL" id="QNSB01000021">
    <property type="protein sequence ID" value="RBP68452.1"/>
    <property type="molecule type" value="Genomic_DNA"/>
</dbReference>
<gene>
    <name evidence="6" type="ORF">DFO65_1211</name>
</gene>
<feature type="domain" description="HipA N-terminal subdomain 1" evidence="5">
    <location>
        <begin position="27"/>
        <end position="88"/>
    </location>
</feature>
<protein>
    <submittedName>
        <fullName evidence="6">Serine/threonine-protein kinase HipA</fullName>
    </submittedName>
</protein>
<organism evidence="6 7">
    <name type="scientific">Brevibacterium celere</name>
    <dbReference type="NCBI Taxonomy" id="225845"/>
    <lineage>
        <taxon>Bacteria</taxon>
        <taxon>Bacillati</taxon>
        <taxon>Actinomycetota</taxon>
        <taxon>Actinomycetes</taxon>
        <taxon>Micrococcales</taxon>
        <taxon>Brevibacteriaceae</taxon>
        <taxon>Brevibacterium</taxon>
    </lineage>
</organism>
<name>A0A366IFE2_9MICO</name>
<dbReference type="GO" id="GO:0004674">
    <property type="term" value="F:protein serine/threonine kinase activity"/>
    <property type="evidence" value="ECO:0007669"/>
    <property type="project" value="TreeGrafter"/>
</dbReference>
<sequence>MSEKVFVDMDVDGVSLFVGTAYFHVARSQISTTFSYSTEYLTSRSAFPIDPALPLSAAPFSLPGLPGAFDDCAPDRWGRNLVANQHQRATANGTLRGRRLTDVDYLLGVSDATRQGALRFRRQPEGEYLGSGSHIPRLLSLPELQHAADDAVDGSEVAIKRLLDAGTGSLGGARPKAAVMSDDAQLMLAKFSRPTDPWNVIAWEKVALELAAASGISVPRTRLLRIDGRPVLLLARFDREHQRRIGYISAMTAVQRKDGEPGDYVDLVEAVEDISRNWRAGCSSLFRRVAFSVAIRNTDDHLRNHGLLRVGPGWELSPAFDLNPEPDLDVERQTAIIGATAATDETDALLEFGGLCHLRPDAAREILAEVIAAVEDWRTLAGAAGISPSEQNDFGDAFTTQLGRLRTVLRAPL</sequence>
<dbReference type="Proteomes" id="UP000253509">
    <property type="component" value="Unassembled WGS sequence"/>
</dbReference>
<dbReference type="InterPro" id="IPR012893">
    <property type="entry name" value="HipA-like_C"/>
</dbReference>
<dbReference type="InterPro" id="IPR017508">
    <property type="entry name" value="HipA_N1"/>
</dbReference>
<comment type="similarity">
    <text evidence="1">Belongs to the HipA Ser/Thr kinase family.</text>
</comment>
<dbReference type="PANTHER" id="PTHR37419">
    <property type="entry name" value="SERINE/THREONINE-PROTEIN KINASE TOXIN HIPA"/>
    <property type="match status" value="1"/>
</dbReference>
<evidence type="ECO:0000256" key="1">
    <source>
        <dbReference type="ARBA" id="ARBA00010164"/>
    </source>
</evidence>
<dbReference type="Pfam" id="PF13657">
    <property type="entry name" value="Couple_hipA"/>
    <property type="match status" value="1"/>
</dbReference>
<evidence type="ECO:0000313" key="7">
    <source>
        <dbReference type="Proteomes" id="UP000253509"/>
    </source>
</evidence>
<reference evidence="6 7" key="1">
    <citation type="submission" date="2018-06" db="EMBL/GenBank/DDBJ databases">
        <title>Freshwater and sediment microbial communities from various areas in North America, analyzing microbe dynamics in response to fracking.</title>
        <authorList>
            <person name="Lamendella R."/>
        </authorList>
    </citation>
    <scope>NUCLEOTIDE SEQUENCE [LARGE SCALE GENOMIC DNA]</scope>
    <source>
        <strain evidence="6 7">3b_TX</strain>
    </source>
</reference>
<evidence type="ECO:0000256" key="3">
    <source>
        <dbReference type="ARBA" id="ARBA00022777"/>
    </source>
</evidence>
<dbReference type="RefSeq" id="WP_113905606.1">
    <property type="nucleotide sequence ID" value="NZ_QNSB01000021.1"/>
</dbReference>
<keyword evidence="2" id="KW-0808">Transferase</keyword>
<evidence type="ECO:0000256" key="2">
    <source>
        <dbReference type="ARBA" id="ARBA00022679"/>
    </source>
</evidence>
<evidence type="ECO:0000313" key="6">
    <source>
        <dbReference type="EMBL" id="RBP68452.1"/>
    </source>
</evidence>
<evidence type="ECO:0000259" key="4">
    <source>
        <dbReference type="Pfam" id="PF07804"/>
    </source>
</evidence>
<dbReference type="InterPro" id="IPR052028">
    <property type="entry name" value="HipA_Ser/Thr_kinase"/>
</dbReference>
<dbReference type="PANTHER" id="PTHR37419:SF8">
    <property type="entry name" value="TOXIN YJJJ"/>
    <property type="match status" value="1"/>
</dbReference>
<dbReference type="AlphaFoldDB" id="A0A366IFE2"/>
<proteinExistence type="inferred from homology"/>
<keyword evidence="7" id="KW-1185">Reference proteome</keyword>
<feature type="domain" description="HipA-like C-terminal" evidence="4">
    <location>
        <begin position="169"/>
        <end position="376"/>
    </location>
</feature>
<keyword evidence="3 6" id="KW-0418">Kinase</keyword>
<evidence type="ECO:0000259" key="5">
    <source>
        <dbReference type="Pfam" id="PF13657"/>
    </source>
</evidence>